<protein>
    <recommendedName>
        <fullName evidence="4">TerB family tellurite resistance protein</fullName>
    </recommendedName>
</protein>
<keyword evidence="1" id="KW-0732">Signal</keyword>
<dbReference type="OrthoDB" id="673795at2"/>
<organism evidence="2 3">
    <name type="scientific">Pedobacter steynii</name>
    <dbReference type="NCBI Taxonomy" id="430522"/>
    <lineage>
        <taxon>Bacteria</taxon>
        <taxon>Pseudomonadati</taxon>
        <taxon>Bacteroidota</taxon>
        <taxon>Sphingobacteriia</taxon>
        <taxon>Sphingobacteriales</taxon>
        <taxon>Sphingobacteriaceae</taxon>
        <taxon>Pedobacter</taxon>
    </lineage>
</organism>
<name>A0A1D7QN26_9SPHI</name>
<evidence type="ECO:0000313" key="3">
    <source>
        <dbReference type="Proteomes" id="UP000094313"/>
    </source>
</evidence>
<evidence type="ECO:0000313" key="2">
    <source>
        <dbReference type="EMBL" id="AOM80070.1"/>
    </source>
</evidence>
<reference evidence="2 3" key="1">
    <citation type="submission" date="2016-08" db="EMBL/GenBank/DDBJ databases">
        <authorList>
            <person name="Seilhamer J.J."/>
        </authorList>
    </citation>
    <scope>NUCLEOTIDE SEQUENCE [LARGE SCALE GENOMIC DNA]</scope>
    <source>
        <strain evidence="2 3">DX4</strain>
    </source>
</reference>
<evidence type="ECO:0008006" key="4">
    <source>
        <dbReference type="Google" id="ProtNLM"/>
    </source>
</evidence>
<dbReference type="KEGG" id="psty:BFS30_24645"/>
<dbReference type="AlphaFoldDB" id="A0A1D7QN26"/>
<accession>A0A1D7QN26</accession>
<dbReference type="Proteomes" id="UP000094313">
    <property type="component" value="Chromosome"/>
</dbReference>
<sequence>MKKQFINTGNRYRLLTCCCIKTLTTLTTVMLLFASPAIAQTWGEWFNQKSTQRKYLIQQIAALKVYTEFLRKGYTVVKDGTGLIRDIKNGDFNLHKDYFGGLKTVNPAIKQYDKVDDIIAMHALMLQERQATLATAADSKRFSNEEIRALLKLYAALSDEAGKDLDELLMVVENGTLELSDDERIKRIEQLYARMQGKLSFQRKLNNNIVAISSGRKRQSEDNEIMKAIMGI</sequence>
<keyword evidence="3" id="KW-1185">Reference proteome</keyword>
<gene>
    <name evidence="2" type="ORF">BFS30_24645</name>
</gene>
<dbReference type="EMBL" id="CP017141">
    <property type="protein sequence ID" value="AOM80070.1"/>
    <property type="molecule type" value="Genomic_DNA"/>
</dbReference>
<proteinExistence type="predicted"/>
<feature type="signal peptide" evidence="1">
    <location>
        <begin position="1"/>
        <end position="39"/>
    </location>
</feature>
<dbReference type="RefSeq" id="WP_069381732.1">
    <property type="nucleotide sequence ID" value="NZ_CP017141.1"/>
</dbReference>
<evidence type="ECO:0000256" key="1">
    <source>
        <dbReference type="SAM" id="SignalP"/>
    </source>
</evidence>
<feature type="chain" id="PRO_5009098973" description="TerB family tellurite resistance protein" evidence="1">
    <location>
        <begin position="40"/>
        <end position="232"/>
    </location>
</feature>